<sequence length="259" mass="27685">MTGIGTSIAKFVGVAVVVAVPTGMVLGSYTTGHMRRDYLYGYNMPSEGSEAEPVPYVVPKAAKVEQAAIYPAPPPSALPPDSDGFDDQAYLAGYDREQAGGGSDDYRYDDATASSYRDDYADTDAGDGYAYNDARGSDGYAYRERRAGDDRRPAHAARREAEDDPFIAQTRRVDRHRRYHAGRAADSPEPAYADGARPREAVAYADAGPESSRYSVHTPAGTVTVTRSSGGVTVSSPAGVSQRSQATQPPAEDYYSPAD</sequence>
<gene>
    <name evidence="2" type="ORF">J7S20_13720</name>
</gene>
<feature type="compositionally biased region" description="Polar residues" evidence="1">
    <location>
        <begin position="238"/>
        <end position="248"/>
    </location>
</feature>
<evidence type="ECO:0000313" key="3">
    <source>
        <dbReference type="Proteomes" id="UP000676996"/>
    </source>
</evidence>
<feature type="compositionally biased region" description="Basic and acidic residues" evidence="1">
    <location>
        <begin position="141"/>
        <end position="161"/>
    </location>
</feature>
<evidence type="ECO:0000313" key="2">
    <source>
        <dbReference type="EMBL" id="MBR0553563.1"/>
    </source>
</evidence>
<name>A0A8T4IG34_9SPHN</name>
<dbReference type="RefSeq" id="WP_284054808.1">
    <property type="nucleotide sequence ID" value="NZ_JAGRQC010000004.1"/>
</dbReference>
<dbReference type="AlphaFoldDB" id="A0A8T4IG34"/>
<feature type="region of interest" description="Disordered" evidence="1">
    <location>
        <begin position="117"/>
        <end position="259"/>
    </location>
</feature>
<dbReference type="EMBL" id="JAGRQC010000004">
    <property type="protein sequence ID" value="MBR0553563.1"/>
    <property type="molecule type" value="Genomic_DNA"/>
</dbReference>
<comment type="caution">
    <text evidence="2">The sequence shown here is derived from an EMBL/GenBank/DDBJ whole genome shotgun (WGS) entry which is preliminary data.</text>
</comment>
<keyword evidence="3" id="KW-1185">Reference proteome</keyword>
<organism evidence="2 3">
    <name type="scientific">Stakelama marina</name>
    <dbReference type="NCBI Taxonomy" id="2826939"/>
    <lineage>
        <taxon>Bacteria</taxon>
        <taxon>Pseudomonadati</taxon>
        <taxon>Pseudomonadota</taxon>
        <taxon>Alphaproteobacteria</taxon>
        <taxon>Sphingomonadales</taxon>
        <taxon>Sphingomonadaceae</taxon>
        <taxon>Stakelama</taxon>
    </lineage>
</organism>
<dbReference type="Proteomes" id="UP000676996">
    <property type="component" value="Unassembled WGS sequence"/>
</dbReference>
<reference evidence="2" key="1">
    <citation type="submission" date="2021-04" db="EMBL/GenBank/DDBJ databases">
        <title>Ouciella asimina sp. nov., isolated from the surface seawater in the hydrothermal field of Okinawa Trough.</title>
        <authorList>
            <person name="Shuang W."/>
        </authorList>
    </citation>
    <scope>NUCLEOTIDE SEQUENCE</scope>
    <source>
        <strain evidence="2">LXI357</strain>
    </source>
</reference>
<protein>
    <submittedName>
        <fullName evidence="2">Uncharacterized protein</fullName>
    </submittedName>
</protein>
<proteinExistence type="predicted"/>
<evidence type="ECO:0000256" key="1">
    <source>
        <dbReference type="SAM" id="MobiDB-lite"/>
    </source>
</evidence>
<feature type="compositionally biased region" description="Low complexity" evidence="1">
    <location>
        <begin position="221"/>
        <end position="236"/>
    </location>
</feature>
<accession>A0A8T4IG34</accession>